<comment type="caution">
    <text evidence="2">The sequence shown here is derived from an EMBL/GenBank/DDBJ whole genome shotgun (WGS) entry which is preliminary data.</text>
</comment>
<dbReference type="Proteomes" id="UP000705230">
    <property type="component" value="Unassembled WGS sequence"/>
</dbReference>
<dbReference type="Pfam" id="PF00561">
    <property type="entry name" value="Abhydrolase_1"/>
    <property type="match status" value="1"/>
</dbReference>
<evidence type="ECO:0000259" key="1">
    <source>
        <dbReference type="Pfam" id="PF00561"/>
    </source>
</evidence>
<proteinExistence type="predicted"/>
<sequence length="317" mass="36161">MYKYIFLILLLGIYQPMEAFEEGYADNDGIKIYYRDYGPVDAVPIILVQGLGGQLTQWPDNLIDLLIDNDFRPIVYDNRDIGLSTKFIGSPNYSTDYLKYILRLPLKSEYTIDDMGQDGISVLDELNIDSAHLLGMSMGGMIAQIIAANHPKRIKSFTLIASTAATPSPFNSPTREVRNLILDRSITKDSSYEDRYQRAVKLIKVIGMEGYKFDTPEFKQQAIENMKRSKDDTGFSRQLLAILASKNRFKKIQSIKIPTLIVHGKDDPLLKVKNAYKMHKLIPASELIIIKDMRHLIEQPILDQFKDRLIIHLNSNS</sequence>
<evidence type="ECO:0000313" key="3">
    <source>
        <dbReference type="Proteomes" id="UP000705230"/>
    </source>
</evidence>
<dbReference type="InterPro" id="IPR000073">
    <property type="entry name" value="AB_hydrolase_1"/>
</dbReference>
<dbReference type="InterPro" id="IPR050471">
    <property type="entry name" value="AB_hydrolase"/>
</dbReference>
<dbReference type="AlphaFoldDB" id="A0A937M1P0"/>
<dbReference type="InterPro" id="IPR029058">
    <property type="entry name" value="AB_hydrolase_fold"/>
</dbReference>
<name>A0A937M1P0_9GAMM</name>
<dbReference type="SUPFAM" id="SSF53474">
    <property type="entry name" value="alpha/beta-Hydrolases"/>
    <property type="match status" value="1"/>
</dbReference>
<protein>
    <submittedName>
        <fullName evidence="2">Alpha/beta hydrolase</fullName>
    </submittedName>
</protein>
<gene>
    <name evidence="2" type="ORF">ISR29_01045</name>
</gene>
<accession>A0A937M1P0</accession>
<dbReference type="PANTHER" id="PTHR43433:SF5">
    <property type="entry name" value="AB HYDROLASE-1 DOMAIN-CONTAINING PROTEIN"/>
    <property type="match status" value="1"/>
</dbReference>
<dbReference type="EMBL" id="JADHSG010000001">
    <property type="protein sequence ID" value="MBL6902773.1"/>
    <property type="molecule type" value="Genomic_DNA"/>
</dbReference>
<evidence type="ECO:0000313" key="2">
    <source>
        <dbReference type="EMBL" id="MBL6902773.1"/>
    </source>
</evidence>
<dbReference type="Gene3D" id="3.40.50.1820">
    <property type="entry name" value="alpha/beta hydrolase"/>
    <property type="match status" value="1"/>
</dbReference>
<feature type="domain" description="AB hydrolase-1" evidence="1">
    <location>
        <begin position="44"/>
        <end position="296"/>
    </location>
</feature>
<dbReference type="GO" id="GO:0016787">
    <property type="term" value="F:hydrolase activity"/>
    <property type="evidence" value="ECO:0007669"/>
    <property type="project" value="UniProtKB-KW"/>
</dbReference>
<organism evidence="2 3">
    <name type="scientific">SAR86 cluster bacterium</name>
    <dbReference type="NCBI Taxonomy" id="2030880"/>
    <lineage>
        <taxon>Bacteria</taxon>
        <taxon>Pseudomonadati</taxon>
        <taxon>Pseudomonadota</taxon>
        <taxon>Gammaproteobacteria</taxon>
        <taxon>SAR86 cluster</taxon>
    </lineage>
</organism>
<keyword evidence="2" id="KW-0378">Hydrolase</keyword>
<dbReference type="PANTHER" id="PTHR43433">
    <property type="entry name" value="HYDROLASE, ALPHA/BETA FOLD FAMILY PROTEIN"/>
    <property type="match status" value="1"/>
</dbReference>
<reference evidence="2" key="1">
    <citation type="submission" date="2020-10" db="EMBL/GenBank/DDBJ databases">
        <title>Microbiome of the Black Sea water column analyzed by genome centric metagenomics.</title>
        <authorList>
            <person name="Cabello-Yeves P.J."/>
            <person name="Callieri C."/>
            <person name="Picazo A."/>
            <person name="Mehrshad M."/>
            <person name="Haro-Moreno J.M."/>
            <person name="Roda-Garcia J."/>
            <person name="Dzembekova N."/>
            <person name="Slabakova V."/>
            <person name="Slabakova N."/>
            <person name="Moncheva S."/>
            <person name="Rodriguez-Valera F."/>
        </authorList>
    </citation>
    <scope>NUCLEOTIDE SEQUENCE</scope>
    <source>
        <strain evidence="2">BS30m-G43</strain>
    </source>
</reference>